<reference evidence="6 7" key="1">
    <citation type="submission" date="2021-12" db="EMBL/GenBank/DDBJ databases">
        <title>Sinirhodobacter sp. WL0062 is a bacterium isolated from seawater.</title>
        <authorList>
            <person name="Wang L."/>
            <person name="He W."/>
            <person name="Zhang D.-F."/>
        </authorList>
    </citation>
    <scope>NUCLEOTIDE SEQUENCE [LARGE SCALE GENOMIC DNA]</scope>
    <source>
        <strain evidence="6 7">WL0062</strain>
    </source>
</reference>
<evidence type="ECO:0000313" key="7">
    <source>
        <dbReference type="Proteomes" id="UP001521181"/>
    </source>
</evidence>
<feature type="coiled-coil region" evidence="3">
    <location>
        <begin position="406"/>
        <end position="440"/>
    </location>
</feature>
<feature type="domain" description="CzcB-like barrel-sandwich hybrid" evidence="5">
    <location>
        <begin position="352"/>
        <end position="470"/>
    </location>
</feature>
<evidence type="ECO:0000259" key="5">
    <source>
        <dbReference type="Pfam" id="PF25973"/>
    </source>
</evidence>
<gene>
    <name evidence="6" type="ORF">LZA78_12725</name>
</gene>
<dbReference type="Pfam" id="PF25973">
    <property type="entry name" value="BSH_CzcB"/>
    <property type="match status" value="1"/>
</dbReference>
<keyword evidence="2 3" id="KW-0175">Coiled coil</keyword>
<keyword evidence="7" id="KW-1185">Reference proteome</keyword>
<protein>
    <submittedName>
        <fullName evidence="6">HlyD family efflux transporter periplasmic adaptor subunit</fullName>
    </submittedName>
</protein>
<evidence type="ECO:0000256" key="1">
    <source>
        <dbReference type="ARBA" id="ARBA00004196"/>
    </source>
</evidence>
<evidence type="ECO:0000256" key="2">
    <source>
        <dbReference type="ARBA" id="ARBA00023054"/>
    </source>
</evidence>
<accession>A0ABS8YYJ8</accession>
<evidence type="ECO:0000256" key="3">
    <source>
        <dbReference type="SAM" id="Coils"/>
    </source>
</evidence>
<feature type="domain" description="GAF" evidence="4">
    <location>
        <begin position="147"/>
        <end position="272"/>
    </location>
</feature>
<dbReference type="InterPro" id="IPR003018">
    <property type="entry name" value="GAF"/>
</dbReference>
<evidence type="ECO:0000313" key="6">
    <source>
        <dbReference type="EMBL" id="MCE5974350.1"/>
    </source>
</evidence>
<dbReference type="SUPFAM" id="SSF111369">
    <property type="entry name" value="HlyD-like secretion proteins"/>
    <property type="match status" value="1"/>
</dbReference>
<name>A0ABS8YYJ8_9RHOB</name>
<dbReference type="PANTHER" id="PTHR32347:SF23">
    <property type="entry name" value="BLL5650 PROTEIN"/>
    <property type="match status" value="1"/>
</dbReference>
<dbReference type="Gene3D" id="3.30.450.40">
    <property type="match status" value="1"/>
</dbReference>
<proteinExistence type="predicted"/>
<dbReference type="Gene3D" id="2.40.30.170">
    <property type="match status" value="1"/>
</dbReference>
<dbReference type="Pfam" id="PF01590">
    <property type="entry name" value="GAF"/>
    <property type="match status" value="1"/>
</dbReference>
<sequence>MAQAWLAALARQSGGIDQGLVVLAGIGRSRFEPAAVWPERAKPQRELMTAIDDALRADRMVIETVGEGGAAVAVPIRVDGQLRGAAGILIGKEADAGVDLMIDRLQWATGWIEAFLRRKQSGSGDSLASVVELLATSLHHERFAESATAVVSELAGALNCELVAIGLQRGRHVRVQALSNSASFGKRSNLVRAIEAAMDEAIDQQAVLNYPAPEGGEERVLRAHATLSEAEGGATLCTVPLTEDKKLIGALLLERPAGEAFGADAVQMAEYAGVLLGPVLSIKRREDRWLPAKAWDASVNTFKALVGPNHAALKLTAILAVAALAFAIFAKGMYRVTADAVVEGRIQRAASAPTAGYLAEAEVRAGDIVKADDVMARLDDRDLRLERLKWETQKVKQSREYSEAMAKRERAKALILQSQIEQADAQISLLDQEIERLVIRAPFDGVVVSGDLTQALGAPIERGDVLFQIAPLDDYRVMLRVDERDVKDMQVGKAGALVLAALPDTPVEVQVERITPISTAEEGTNKFVVEASVTEGPIEALRPGMEGVAKIEVEEHRLVWIWTRRIVLWVRMAFWSWWP</sequence>
<organism evidence="6 7">
    <name type="scientific">Rhodobacter flavimaris</name>
    <dbReference type="NCBI Taxonomy" id="2907145"/>
    <lineage>
        <taxon>Bacteria</taxon>
        <taxon>Pseudomonadati</taxon>
        <taxon>Pseudomonadota</taxon>
        <taxon>Alphaproteobacteria</taxon>
        <taxon>Rhodobacterales</taxon>
        <taxon>Rhodobacter group</taxon>
        <taxon>Rhodobacter</taxon>
    </lineage>
</organism>
<dbReference type="InterPro" id="IPR058647">
    <property type="entry name" value="BSH_CzcB-like"/>
</dbReference>
<dbReference type="InterPro" id="IPR050465">
    <property type="entry name" value="UPF0194_transport"/>
</dbReference>
<dbReference type="PANTHER" id="PTHR32347">
    <property type="entry name" value="EFFLUX SYSTEM COMPONENT YKNX-RELATED"/>
    <property type="match status" value="1"/>
</dbReference>
<dbReference type="RefSeq" id="WP_233677316.1">
    <property type="nucleotide sequence ID" value="NZ_JAJUOS010000009.1"/>
</dbReference>
<dbReference type="EMBL" id="JAJUOS010000009">
    <property type="protein sequence ID" value="MCE5974350.1"/>
    <property type="molecule type" value="Genomic_DNA"/>
</dbReference>
<comment type="subcellular location">
    <subcellularLocation>
        <location evidence="1">Cell envelope</location>
    </subcellularLocation>
</comment>
<comment type="caution">
    <text evidence="6">The sequence shown here is derived from an EMBL/GenBank/DDBJ whole genome shotgun (WGS) entry which is preliminary data.</text>
</comment>
<evidence type="ECO:0000259" key="4">
    <source>
        <dbReference type="Pfam" id="PF01590"/>
    </source>
</evidence>
<dbReference type="Proteomes" id="UP001521181">
    <property type="component" value="Unassembled WGS sequence"/>
</dbReference>
<dbReference type="InterPro" id="IPR029016">
    <property type="entry name" value="GAF-like_dom_sf"/>
</dbReference>
<dbReference type="Gene3D" id="2.40.50.100">
    <property type="match status" value="1"/>
</dbReference>